<dbReference type="AlphaFoldDB" id="A0A9N8WGX9"/>
<proteinExistence type="predicted"/>
<sequence length="40" mass="4329">VASFVGADNYRYVVIEVDQVDAGVQVFVVPPSRSRVSTSD</sequence>
<evidence type="ECO:0000313" key="2">
    <source>
        <dbReference type="Proteomes" id="UP000789405"/>
    </source>
</evidence>
<organism evidence="1 2">
    <name type="scientific">Dentiscutata erythropus</name>
    <dbReference type="NCBI Taxonomy" id="1348616"/>
    <lineage>
        <taxon>Eukaryota</taxon>
        <taxon>Fungi</taxon>
        <taxon>Fungi incertae sedis</taxon>
        <taxon>Mucoromycota</taxon>
        <taxon>Glomeromycotina</taxon>
        <taxon>Glomeromycetes</taxon>
        <taxon>Diversisporales</taxon>
        <taxon>Gigasporaceae</taxon>
        <taxon>Dentiscutata</taxon>
    </lineage>
</organism>
<name>A0A9N8WGX9_9GLOM</name>
<protein>
    <submittedName>
        <fullName evidence="1">19006_t:CDS:1</fullName>
    </submittedName>
</protein>
<keyword evidence="2" id="KW-1185">Reference proteome</keyword>
<evidence type="ECO:0000313" key="1">
    <source>
        <dbReference type="EMBL" id="CAG8484181.1"/>
    </source>
</evidence>
<dbReference type="Proteomes" id="UP000789405">
    <property type="component" value="Unassembled WGS sequence"/>
</dbReference>
<feature type="non-terminal residue" evidence="1">
    <location>
        <position position="40"/>
    </location>
</feature>
<reference evidence="1" key="1">
    <citation type="submission" date="2021-06" db="EMBL/GenBank/DDBJ databases">
        <authorList>
            <person name="Kallberg Y."/>
            <person name="Tangrot J."/>
            <person name="Rosling A."/>
        </authorList>
    </citation>
    <scope>NUCLEOTIDE SEQUENCE</scope>
    <source>
        <strain evidence="1">MA453B</strain>
    </source>
</reference>
<gene>
    <name evidence="1" type="ORF">DERYTH_LOCUS2079</name>
</gene>
<dbReference type="EMBL" id="CAJVPY010000627">
    <property type="protein sequence ID" value="CAG8484181.1"/>
    <property type="molecule type" value="Genomic_DNA"/>
</dbReference>
<comment type="caution">
    <text evidence="1">The sequence shown here is derived from an EMBL/GenBank/DDBJ whole genome shotgun (WGS) entry which is preliminary data.</text>
</comment>
<accession>A0A9N8WGX9</accession>